<evidence type="ECO:0000259" key="2">
    <source>
        <dbReference type="PROSITE" id="PS50106"/>
    </source>
</evidence>
<dbReference type="Gene3D" id="2.30.42.10">
    <property type="match status" value="1"/>
</dbReference>
<gene>
    <name evidence="3" type="ORF">AM2010_2290</name>
</gene>
<dbReference type="AlphaFoldDB" id="A0A0G3XAX0"/>
<sequence precursor="true">MIARAAAGLLLAALPGFPAESAQAAPRQAASAVAPDLLVADLQALRHLDERLLAIGWRLGSGNAAFCDEARPAIGLLLLDTAAYSRPNAVRTALGLAGPVAVQAAAPGAPAHAAGLRPGDEIAAIDGIDVADIPAESANDWRRLVRLHDIIETSLAADGKVELTLRDGRRLDIAGIAACRSRFEIVTGESAVADGRRVLIGRDFAGFGYREDELAAAIAHELAHNLLGHPDWLDARGRKRRDIRMTEREADRLMPWLLANAGYDPHAALRFMRRWGPRHGGGLFRKRTHDSWDERSDMIEAEIGLVEARLANGAAADWAHHFRRESPDGNRN</sequence>
<feature type="signal peptide" evidence="1">
    <location>
        <begin position="1"/>
        <end position="24"/>
    </location>
</feature>
<dbReference type="InterPro" id="IPR041489">
    <property type="entry name" value="PDZ_6"/>
</dbReference>
<dbReference type="SUPFAM" id="SSF50156">
    <property type="entry name" value="PDZ domain-like"/>
    <property type="match status" value="1"/>
</dbReference>
<dbReference type="InterPro" id="IPR036034">
    <property type="entry name" value="PDZ_sf"/>
</dbReference>
<dbReference type="PATRIC" id="fig|543877.4.peg.2324"/>
<dbReference type="PROSITE" id="PS50106">
    <property type="entry name" value="PDZ"/>
    <property type="match status" value="1"/>
</dbReference>
<feature type="chain" id="PRO_5005186117" description="PDZ domain-containing protein" evidence="1">
    <location>
        <begin position="25"/>
        <end position="332"/>
    </location>
</feature>
<evidence type="ECO:0000256" key="1">
    <source>
        <dbReference type="SAM" id="SignalP"/>
    </source>
</evidence>
<dbReference type="KEGG" id="amx:AM2010_2290"/>
<proteinExistence type="predicted"/>
<evidence type="ECO:0000313" key="4">
    <source>
        <dbReference type="Proteomes" id="UP000037643"/>
    </source>
</evidence>
<dbReference type="InterPro" id="IPR001478">
    <property type="entry name" value="PDZ"/>
</dbReference>
<name>A0A0G3XAX0_9SPHN</name>
<dbReference type="Proteomes" id="UP000037643">
    <property type="component" value="Chromosome"/>
</dbReference>
<protein>
    <recommendedName>
        <fullName evidence="2">PDZ domain-containing protein</fullName>
    </recommendedName>
</protein>
<organism evidence="3 4">
    <name type="scientific">Pelagerythrobacter marensis</name>
    <dbReference type="NCBI Taxonomy" id="543877"/>
    <lineage>
        <taxon>Bacteria</taxon>
        <taxon>Pseudomonadati</taxon>
        <taxon>Pseudomonadota</taxon>
        <taxon>Alphaproteobacteria</taxon>
        <taxon>Sphingomonadales</taxon>
        <taxon>Erythrobacteraceae</taxon>
        <taxon>Pelagerythrobacter</taxon>
    </lineage>
</organism>
<dbReference type="STRING" id="543877.AM2010_2290"/>
<accession>A0A0G3XAX0</accession>
<dbReference type="RefSeq" id="WP_236699457.1">
    <property type="nucleotide sequence ID" value="NZ_CP011805.1"/>
</dbReference>
<feature type="domain" description="PDZ" evidence="2">
    <location>
        <begin position="76"/>
        <end position="138"/>
    </location>
</feature>
<keyword evidence="1" id="KW-0732">Signal</keyword>
<keyword evidence="4" id="KW-1185">Reference proteome</keyword>
<evidence type="ECO:0000313" key="3">
    <source>
        <dbReference type="EMBL" id="AKM08347.1"/>
    </source>
</evidence>
<reference evidence="3 4" key="1">
    <citation type="submission" date="2015-06" db="EMBL/GenBank/DDBJ databases">
        <authorList>
            <person name="Kim K.M."/>
        </authorList>
    </citation>
    <scope>NUCLEOTIDE SEQUENCE [LARGE SCALE GENOMIC DNA]</scope>
    <source>
        <strain evidence="3 4">KCTC 22370</strain>
    </source>
</reference>
<dbReference type="Pfam" id="PF17820">
    <property type="entry name" value="PDZ_6"/>
    <property type="match status" value="1"/>
</dbReference>
<dbReference type="EMBL" id="CP011805">
    <property type="protein sequence ID" value="AKM08347.1"/>
    <property type="molecule type" value="Genomic_DNA"/>
</dbReference>